<dbReference type="InterPro" id="IPR014001">
    <property type="entry name" value="Helicase_ATP-bd"/>
</dbReference>
<evidence type="ECO:0000313" key="2">
    <source>
        <dbReference type="Proteomes" id="UP000035681"/>
    </source>
</evidence>
<dbReference type="SUPFAM" id="SSF52540">
    <property type="entry name" value="P-loop containing nucleoside triphosphate hydrolases"/>
    <property type="match status" value="1"/>
</dbReference>
<dbReference type="GO" id="GO:0005524">
    <property type="term" value="F:ATP binding"/>
    <property type="evidence" value="ECO:0007669"/>
    <property type="project" value="InterPro"/>
</dbReference>
<dbReference type="InterPro" id="IPR027417">
    <property type="entry name" value="P-loop_NTPase"/>
</dbReference>
<evidence type="ECO:0000259" key="1">
    <source>
        <dbReference type="PROSITE" id="PS51192"/>
    </source>
</evidence>
<accession>A0AAF5DIC7</accession>
<dbReference type="PROSITE" id="PS51192">
    <property type="entry name" value="HELICASE_ATP_BIND_1"/>
    <property type="match status" value="1"/>
</dbReference>
<dbReference type="AlphaFoldDB" id="A0AAF5DIC7"/>
<dbReference type="Gene3D" id="3.40.50.300">
    <property type="entry name" value="P-loop containing nucleotide triphosphate hydrolases"/>
    <property type="match status" value="1"/>
</dbReference>
<dbReference type="InterPro" id="IPR011545">
    <property type="entry name" value="DEAD/DEAH_box_helicase_dom"/>
</dbReference>
<dbReference type="Proteomes" id="UP000035681">
    <property type="component" value="Unplaced"/>
</dbReference>
<organism evidence="2 3">
    <name type="scientific">Strongyloides stercoralis</name>
    <name type="common">Threadworm</name>
    <dbReference type="NCBI Taxonomy" id="6248"/>
    <lineage>
        <taxon>Eukaryota</taxon>
        <taxon>Metazoa</taxon>
        <taxon>Ecdysozoa</taxon>
        <taxon>Nematoda</taxon>
        <taxon>Chromadorea</taxon>
        <taxon>Rhabditida</taxon>
        <taxon>Tylenchina</taxon>
        <taxon>Panagrolaimomorpha</taxon>
        <taxon>Strongyloidoidea</taxon>
        <taxon>Strongyloididae</taxon>
        <taxon>Strongyloides</taxon>
    </lineage>
</organism>
<dbReference type="Pfam" id="PF00270">
    <property type="entry name" value="DEAD"/>
    <property type="match status" value="1"/>
</dbReference>
<feature type="domain" description="Helicase ATP-binding" evidence="1">
    <location>
        <begin position="1"/>
        <end position="183"/>
    </location>
</feature>
<protein>
    <recommendedName>
        <fullName evidence="1">Helicase ATP-binding domain-containing protein</fullName>
    </recommendedName>
</protein>
<reference evidence="3" key="1">
    <citation type="submission" date="2024-02" db="UniProtKB">
        <authorList>
            <consortium name="WormBaseParasite"/>
        </authorList>
    </citation>
    <scope>IDENTIFICATION</scope>
</reference>
<dbReference type="GO" id="GO:0003676">
    <property type="term" value="F:nucleic acid binding"/>
    <property type="evidence" value="ECO:0007669"/>
    <property type="project" value="InterPro"/>
</dbReference>
<evidence type="ECO:0000313" key="3">
    <source>
        <dbReference type="WBParaSite" id="TCONS_00012833.p1"/>
    </source>
</evidence>
<dbReference type="WBParaSite" id="TCONS_00012833.p1">
    <property type="protein sequence ID" value="TCONS_00012833.p1"/>
    <property type="gene ID" value="XLOC_008557"/>
</dbReference>
<proteinExistence type="predicted"/>
<keyword evidence="2" id="KW-1185">Reference proteome</keyword>
<name>A0AAF5DIC7_STRER</name>
<sequence>MSFNQAIIRSDNLIKNLINKFKKETNDQANNVEKINKCSIIILPTNALIYQFAEKLKLANITYLILNSLEKKTTIDNAIKLGIDDPNNFAFENNVLIMTLEYFSKDIVQLLIEILTKNNIISRIVIDECHIPLQCDESYRDDYLKIYSKLALIKNCTKVVLSATINKFIKHFIISELHPTTYAMIKMTCYQSKITLFNITNDDLISNCVIEDSVNRLDIIKKNVKTMDAFKRIIIIRKLSDVPYYKEIYEKKGYSCLEFTFNINEEKKRKI</sequence>